<protein>
    <submittedName>
        <fullName evidence="2">Uncharacterized protein</fullName>
    </submittedName>
</protein>
<proteinExistence type="predicted"/>
<sequence length="257" mass="28165">MLESGMAFRDLVVKVKDRLLLNSTDTTIKVSFQYPVWLSIDDGDGSTPQYITADDEVQAFIQMRRSIEEVDLCVTVTRYFNGWPTSLHTSVPSSAVVGHPNIKGNGEGMYSDDDSSNSWYDFVMSDTPLTFPTQLQSGAPAANTDRSCRSAVRNTGITIREREEVIRLASPAYNLRGKGKGKVVTSASNVQSDTDSDSDEDALVPTLTNRHSRIGESSSKVRRRLTFSQVAGLEPEASSDEDTNDNTPNDGDVPLTE</sequence>
<evidence type="ECO:0000256" key="1">
    <source>
        <dbReference type="SAM" id="MobiDB-lite"/>
    </source>
</evidence>
<accession>A0A1J3CQR5</accession>
<dbReference type="EMBL" id="GEVI01022063">
    <property type="protein sequence ID" value="JAU10257.1"/>
    <property type="molecule type" value="Transcribed_RNA"/>
</dbReference>
<dbReference type="AlphaFoldDB" id="A0A1J3CQR5"/>
<reference evidence="2" key="1">
    <citation type="submission" date="2016-07" db="EMBL/GenBank/DDBJ databases">
        <title>De novo transcriptome assembly of four accessions of the metal hyperaccumulator plant Noccaea caerulescens.</title>
        <authorList>
            <person name="Blande D."/>
            <person name="Halimaa P."/>
            <person name="Tervahauta A.I."/>
            <person name="Aarts M.G."/>
            <person name="Karenlampi S.O."/>
        </authorList>
    </citation>
    <scope>NUCLEOTIDE SEQUENCE</scope>
</reference>
<organism evidence="2">
    <name type="scientific">Noccaea caerulescens</name>
    <name type="common">Alpine penny-cress</name>
    <name type="synonym">Thlaspi caerulescens</name>
    <dbReference type="NCBI Taxonomy" id="107243"/>
    <lineage>
        <taxon>Eukaryota</taxon>
        <taxon>Viridiplantae</taxon>
        <taxon>Streptophyta</taxon>
        <taxon>Embryophyta</taxon>
        <taxon>Tracheophyta</taxon>
        <taxon>Spermatophyta</taxon>
        <taxon>Magnoliopsida</taxon>
        <taxon>eudicotyledons</taxon>
        <taxon>Gunneridae</taxon>
        <taxon>Pentapetalae</taxon>
        <taxon>rosids</taxon>
        <taxon>malvids</taxon>
        <taxon>Brassicales</taxon>
        <taxon>Brassicaceae</taxon>
        <taxon>Coluteocarpeae</taxon>
        <taxon>Noccaea</taxon>
    </lineage>
</organism>
<name>A0A1J3CQR5_NOCCA</name>
<feature type="region of interest" description="Disordered" evidence="1">
    <location>
        <begin position="177"/>
        <end position="257"/>
    </location>
</feature>
<gene>
    <name evidence="2" type="ORF">GA_TR17907_c4_g2_i1_g.57177</name>
</gene>
<evidence type="ECO:0000313" key="2">
    <source>
        <dbReference type="EMBL" id="JAU10257.1"/>
    </source>
</evidence>